<evidence type="ECO:0000256" key="9">
    <source>
        <dbReference type="ARBA" id="ARBA00023136"/>
    </source>
</evidence>
<evidence type="ECO:0000256" key="2">
    <source>
        <dbReference type="ARBA" id="ARBA00022448"/>
    </source>
</evidence>
<dbReference type="EMBL" id="FOFS01000015">
    <property type="protein sequence ID" value="SER08644.1"/>
    <property type="molecule type" value="Genomic_DNA"/>
</dbReference>
<dbReference type="GO" id="GO:0006826">
    <property type="term" value="P:iron ion transport"/>
    <property type="evidence" value="ECO:0007669"/>
    <property type="project" value="UniProtKB-KW"/>
</dbReference>
<evidence type="ECO:0000256" key="6">
    <source>
        <dbReference type="ARBA" id="ARBA00023004"/>
    </source>
</evidence>
<keyword evidence="3 11" id="KW-1134">Transmembrane beta strand</keyword>
<dbReference type="OrthoDB" id="127311at2"/>
<comment type="subcellular location">
    <subcellularLocation>
        <location evidence="1 11">Cell outer membrane</location>
        <topology evidence="1 11">Multi-pass membrane protein</topology>
    </subcellularLocation>
</comment>
<dbReference type="RefSeq" id="WP_143069000.1">
    <property type="nucleotide sequence ID" value="NZ_FOFS01000015.1"/>
</dbReference>
<keyword evidence="8" id="KW-0798">TonB box</keyword>
<dbReference type="Gene3D" id="2.40.170.20">
    <property type="entry name" value="TonB-dependent receptor, beta-barrel domain"/>
    <property type="match status" value="2"/>
</dbReference>
<keyword evidence="9 11" id="KW-0472">Membrane</keyword>
<evidence type="ECO:0000256" key="11">
    <source>
        <dbReference type="PROSITE-ProRule" id="PRU01360"/>
    </source>
</evidence>
<sequence length="749" mass="81593">MTARRAAENLQDVPVAVSAMSSADLAREAINTGQDLQGRVPSLTISANSQQRSTEAPTIRGQGGTFGAGPGVVIYFAEVPLPADSVFNGQGGPGKFFDLANMQVLKGSQGTLFGRNTTGGALLLEPQKPKDKFEASLKGEGSNYGGLGYEGVLNTPIIDNTLLMRAAVKYFDREGFTKDADTGKDYDNKHFWNARLGITWRPTDNIENYLLGHYAYNHDNGTGVVIEGFNPSGLNYGLLAQGTGTAPSQTLADLLNVGCLYFNLQSGSSNCGQDIVDEQQARGIRRVRTSTDPMDKLSTGGLTDQFKLDLNEQLTFRNIASYSFFKHVLRWDMDGSSAAMDDIVNPTNKNLSDTSQITEEAQLQGTGLDSKLKYVVGIYYQKVKPEGDQSEYPVAIFNTLPAQEFSIEQSTWAPYAQGTYDLGGLVDSLSGLSLTLGARYTKDRSSGTSNAGGTEHGDSYSKGVMTYTAGLDYKIDTVLLYGKISRGYKAGGFSPIAVNAADYTYKPEYVTNYEIGEKADFEVIGMPARVNAALYYTDYTDMQRAGTDKEGANYGGAIFTAGKASIMGFEMDATLQLFQGFTLLANYAYTQGKYDKFQLQNNAINPQLDCTGALVPQGGVAKLDCVPFQYTPKHQASGTARYELPVDPDLGFMDASVTYSWIDRQYSSSYTLPQAEPGAWLGSFGLLNASFQWNNILNSPVDLQLYGTNLTDRTYRISNSNVWNVIYFRSSIYGEPRIYGAQLTYHFGA</sequence>
<evidence type="ECO:0000256" key="3">
    <source>
        <dbReference type="ARBA" id="ARBA00022452"/>
    </source>
</evidence>
<evidence type="ECO:0000256" key="7">
    <source>
        <dbReference type="ARBA" id="ARBA00023065"/>
    </source>
</evidence>
<dbReference type="Proteomes" id="UP000199233">
    <property type="component" value="Unassembled WGS sequence"/>
</dbReference>
<organism evidence="13 14">
    <name type="scientific">Solimonas aquatica</name>
    <dbReference type="NCBI Taxonomy" id="489703"/>
    <lineage>
        <taxon>Bacteria</taxon>
        <taxon>Pseudomonadati</taxon>
        <taxon>Pseudomonadota</taxon>
        <taxon>Gammaproteobacteria</taxon>
        <taxon>Nevskiales</taxon>
        <taxon>Nevskiaceae</taxon>
        <taxon>Solimonas</taxon>
    </lineage>
</organism>
<keyword evidence="13" id="KW-0675">Receptor</keyword>
<protein>
    <submittedName>
        <fullName evidence="13">Outer membrane receptor proteins, mostly Fe transport</fullName>
    </submittedName>
</protein>
<dbReference type="PANTHER" id="PTHR32552">
    <property type="entry name" value="FERRICHROME IRON RECEPTOR-RELATED"/>
    <property type="match status" value="1"/>
</dbReference>
<keyword evidence="14" id="KW-1185">Reference proteome</keyword>
<dbReference type="STRING" id="489703.SAMN04488038_11596"/>
<gene>
    <name evidence="13" type="ORF">SAMN04488038_11596</name>
</gene>
<name>A0A1H9LB74_9GAMM</name>
<feature type="domain" description="TonB-dependent receptor plug" evidence="12">
    <location>
        <begin position="10"/>
        <end position="121"/>
    </location>
</feature>
<keyword evidence="4" id="KW-0410">Iron transport</keyword>
<evidence type="ECO:0000259" key="12">
    <source>
        <dbReference type="Pfam" id="PF07715"/>
    </source>
</evidence>
<proteinExistence type="inferred from homology"/>
<evidence type="ECO:0000256" key="5">
    <source>
        <dbReference type="ARBA" id="ARBA00022692"/>
    </source>
</evidence>
<dbReference type="Pfam" id="PF07715">
    <property type="entry name" value="Plug"/>
    <property type="match status" value="1"/>
</dbReference>
<dbReference type="SUPFAM" id="SSF56935">
    <property type="entry name" value="Porins"/>
    <property type="match status" value="1"/>
</dbReference>
<keyword evidence="7" id="KW-0406">Ion transport</keyword>
<dbReference type="InterPro" id="IPR012910">
    <property type="entry name" value="Plug_dom"/>
</dbReference>
<keyword evidence="2 11" id="KW-0813">Transport</keyword>
<keyword evidence="5 11" id="KW-0812">Transmembrane</keyword>
<dbReference type="AlphaFoldDB" id="A0A1H9LB74"/>
<evidence type="ECO:0000256" key="10">
    <source>
        <dbReference type="ARBA" id="ARBA00023237"/>
    </source>
</evidence>
<accession>A0A1H9LB74</accession>
<reference evidence="13 14" key="1">
    <citation type="submission" date="2016-10" db="EMBL/GenBank/DDBJ databases">
        <authorList>
            <person name="de Groot N.N."/>
        </authorList>
    </citation>
    <scope>NUCLEOTIDE SEQUENCE [LARGE SCALE GENOMIC DNA]</scope>
    <source>
        <strain evidence="13 14">DSM 25927</strain>
    </source>
</reference>
<evidence type="ECO:0000313" key="14">
    <source>
        <dbReference type="Proteomes" id="UP000199233"/>
    </source>
</evidence>
<evidence type="ECO:0000313" key="13">
    <source>
        <dbReference type="EMBL" id="SER08644.1"/>
    </source>
</evidence>
<evidence type="ECO:0000256" key="4">
    <source>
        <dbReference type="ARBA" id="ARBA00022496"/>
    </source>
</evidence>
<dbReference type="PANTHER" id="PTHR32552:SF81">
    <property type="entry name" value="TONB-DEPENDENT OUTER MEMBRANE RECEPTOR"/>
    <property type="match status" value="1"/>
</dbReference>
<comment type="similarity">
    <text evidence="11">Belongs to the TonB-dependent receptor family.</text>
</comment>
<dbReference type="InterPro" id="IPR039426">
    <property type="entry name" value="TonB-dep_rcpt-like"/>
</dbReference>
<dbReference type="PROSITE" id="PS52016">
    <property type="entry name" value="TONB_DEPENDENT_REC_3"/>
    <property type="match status" value="1"/>
</dbReference>
<dbReference type="GO" id="GO:0009279">
    <property type="term" value="C:cell outer membrane"/>
    <property type="evidence" value="ECO:0007669"/>
    <property type="project" value="UniProtKB-SubCell"/>
</dbReference>
<dbReference type="InterPro" id="IPR036942">
    <property type="entry name" value="Beta-barrel_TonB_sf"/>
</dbReference>
<evidence type="ECO:0000256" key="8">
    <source>
        <dbReference type="ARBA" id="ARBA00023077"/>
    </source>
</evidence>
<evidence type="ECO:0000256" key="1">
    <source>
        <dbReference type="ARBA" id="ARBA00004571"/>
    </source>
</evidence>
<keyword evidence="10 11" id="KW-0998">Cell outer membrane</keyword>
<keyword evidence="6" id="KW-0408">Iron</keyword>